<sequence>MFGKYFILKNYSHSIKAISYIYVLPHKIVRFMENPKDQAAVMRNRLQEREREQLQILSICKALSEALTRKDFHNVITGLKQHFLFEDFILASAEEGQKDYHIFYQFTSPQEFSKVYPINDGFFHLCIETPETVVFELKTVPEKKNRLPVYLDSVHNKGFKNGIGVCLPEIKGSLNVLFLVFKNAAVFSRESNRTIRGMASQLSITIRNIKLATAFERNWEELQLLKNNLSERKSQNIAVENQGFHGIIGNSDAMKKVYELISQAAPSESTVLIFGETGTGKELIANAIHKLSLVANEKMIKVNCASIPENLIESELFGHEKGAFTGASDLRIGKFEQAHNGTIFLDEIGEMPLELQGKLLRVLQEKEIERIGGKNTIKINVRIIAATNRFLEKEVAEGRFRSDLYYRLNVFPIALPALRERVEDIEVLAGFFLERHSIKIGKKMKGFSKKALKSMTLNAWPGNVRELENRIERAILFANEEIIKEMAFPETFRIETQNPESDLYTKTLQEVEKEYILKVVKKCGGRISGPQGAAVLLGLPGTTLISRMQKLGIKKEHFLS</sequence>
<dbReference type="Gene3D" id="1.10.8.60">
    <property type="match status" value="1"/>
</dbReference>
<dbReference type="SUPFAM" id="SSF46689">
    <property type="entry name" value="Homeodomain-like"/>
    <property type="match status" value="1"/>
</dbReference>
<organism evidence="8 9">
    <name type="scientific">Flavobacterium chungangense</name>
    <dbReference type="NCBI Taxonomy" id="554283"/>
    <lineage>
        <taxon>Bacteria</taxon>
        <taxon>Pseudomonadati</taxon>
        <taxon>Bacteroidota</taxon>
        <taxon>Flavobacteriia</taxon>
        <taxon>Flavobacteriales</taxon>
        <taxon>Flavobacteriaceae</taxon>
        <taxon>Flavobacterium</taxon>
    </lineage>
</organism>
<keyword evidence="5" id="KW-0010">Activator</keyword>
<dbReference type="Gene3D" id="3.30.450.40">
    <property type="match status" value="1"/>
</dbReference>
<dbReference type="PROSITE" id="PS00676">
    <property type="entry name" value="SIGMA54_INTERACT_2"/>
    <property type="match status" value="1"/>
</dbReference>
<dbReference type="InterPro" id="IPR029016">
    <property type="entry name" value="GAF-like_dom_sf"/>
</dbReference>
<dbReference type="InterPro" id="IPR025944">
    <property type="entry name" value="Sigma_54_int_dom_CS"/>
</dbReference>
<feature type="domain" description="Sigma-54 factor interaction" evidence="7">
    <location>
        <begin position="247"/>
        <end position="476"/>
    </location>
</feature>
<dbReference type="InterPro" id="IPR009057">
    <property type="entry name" value="Homeodomain-like_sf"/>
</dbReference>
<keyword evidence="4" id="KW-0238">DNA-binding</keyword>
<dbReference type="InterPro" id="IPR025662">
    <property type="entry name" value="Sigma_54_int_dom_ATP-bd_1"/>
</dbReference>
<evidence type="ECO:0000313" key="9">
    <source>
        <dbReference type="Proteomes" id="UP000556700"/>
    </source>
</evidence>
<accession>A0A6V6YQG8</accession>
<dbReference type="Pfam" id="PF25601">
    <property type="entry name" value="AAA_lid_14"/>
    <property type="match status" value="1"/>
</dbReference>
<keyword evidence="1" id="KW-0547">Nucleotide-binding</keyword>
<dbReference type="GO" id="GO:0005524">
    <property type="term" value="F:ATP binding"/>
    <property type="evidence" value="ECO:0007669"/>
    <property type="project" value="UniProtKB-KW"/>
</dbReference>
<evidence type="ECO:0000256" key="5">
    <source>
        <dbReference type="ARBA" id="ARBA00023159"/>
    </source>
</evidence>
<dbReference type="Pfam" id="PF02954">
    <property type="entry name" value="HTH_8"/>
    <property type="match status" value="1"/>
</dbReference>
<dbReference type="AlphaFoldDB" id="A0A6V6YQG8"/>
<dbReference type="FunFam" id="3.40.50.300:FF:000006">
    <property type="entry name" value="DNA-binding transcriptional regulator NtrC"/>
    <property type="match status" value="1"/>
</dbReference>
<evidence type="ECO:0000256" key="6">
    <source>
        <dbReference type="ARBA" id="ARBA00023163"/>
    </source>
</evidence>
<gene>
    <name evidence="8" type="primary">norR</name>
    <name evidence="8" type="ORF">FLACHUCJ7_00563</name>
</gene>
<reference evidence="8 9" key="1">
    <citation type="submission" date="2020-06" db="EMBL/GenBank/DDBJ databases">
        <authorList>
            <person name="Criscuolo A."/>
        </authorList>
    </citation>
    <scope>NUCLEOTIDE SEQUENCE [LARGE SCALE GENOMIC DNA]</scope>
    <source>
        <strain evidence="9">CIP 110025</strain>
    </source>
</reference>
<evidence type="ECO:0000259" key="7">
    <source>
        <dbReference type="PROSITE" id="PS50045"/>
    </source>
</evidence>
<dbReference type="InterPro" id="IPR027417">
    <property type="entry name" value="P-loop_NTPase"/>
</dbReference>
<dbReference type="EMBL" id="CAIJDO010000073">
    <property type="protein sequence ID" value="CAD0001574.1"/>
    <property type="molecule type" value="Genomic_DNA"/>
</dbReference>
<keyword evidence="9" id="KW-1185">Reference proteome</keyword>
<dbReference type="PANTHER" id="PTHR32071">
    <property type="entry name" value="TRANSCRIPTIONAL REGULATORY PROTEIN"/>
    <property type="match status" value="1"/>
</dbReference>
<dbReference type="GO" id="GO:0043565">
    <property type="term" value="F:sequence-specific DNA binding"/>
    <property type="evidence" value="ECO:0007669"/>
    <property type="project" value="InterPro"/>
</dbReference>
<keyword evidence="6" id="KW-0804">Transcription</keyword>
<dbReference type="Pfam" id="PF00158">
    <property type="entry name" value="Sigma54_activat"/>
    <property type="match status" value="1"/>
</dbReference>
<keyword evidence="2" id="KW-0067">ATP-binding</keyword>
<dbReference type="PROSITE" id="PS00688">
    <property type="entry name" value="SIGMA54_INTERACT_3"/>
    <property type="match status" value="1"/>
</dbReference>
<dbReference type="InterPro" id="IPR002197">
    <property type="entry name" value="HTH_Fis"/>
</dbReference>
<dbReference type="SUPFAM" id="SSF52540">
    <property type="entry name" value="P-loop containing nucleoside triphosphate hydrolases"/>
    <property type="match status" value="1"/>
</dbReference>
<dbReference type="PROSITE" id="PS50045">
    <property type="entry name" value="SIGMA54_INTERACT_4"/>
    <property type="match status" value="1"/>
</dbReference>
<dbReference type="SMART" id="SM00382">
    <property type="entry name" value="AAA"/>
    <property type="match status" value="1"/>
</dbReference>
<dbReference type="InterPro" id="IPR003593">
    <property type="entry name" value="AAA+_ATPase"/>
</dbReference>
<name>A0A6V6YQG8_9FLAO</name>
<dbReference type="PROSITE" id="PS00675">
    <property type="entry name" value="SIGMA54_INTERACT_1"/>
    <property type="match status" value="1"/>
</dbReference>
<evidence type="ECO:0000256" key="3">
    <source>
        <dbReference type="ARBA" id="ARBA00023015"/>
    </source>
</evidence>
<evidence type="ECO:0000256" key="1">
    <source>
        <dbReference type="ARBA" id="ARBA00022741"/>
    </source>
</evidence>
<dbReference type="InterPro" id="IPR058031">
    <property type="entry name" value="AAA_lid_NorR"/>
</dbReference>
<evidence type="ECO:0000313" key="8">
    <source>
        <dbReference type="EMBL" id="CAD0001574.1"/>
    </source>
</evidence>
<dbReference type="Gene3D" id="3.40.50.300">
    <property type="entry name" value="P-loop containing nucleotide triphosphate hydrolases"/>
    <property type="match status" value="1"/>
</dbReference>
<keyword evidence="3" id="KW-0805">Transcription regulation</keyword>
<dbReference type="InterPro" id="IPR002078">
    <property type="entry name" value="Sigma_54_int"/>
</dbReference>
<protein>
    <submittedName>
        <fullName evidence="8">Anaerobic nitric oxide reductase transcription regulator NorR</fullName>
    </submittedName>
</protein>
<dbReference type="Gene3D" id="1.10.10.60">
    <property type="entry name" value="Homeodomain-like"/>
    <property type="match status" value="1"/>
</dbReference>
<proteinExistence type="predicted"/>
<comment type="caution">
    <text evidence="8">The sequence shown here is derived from an EMBL/GenBank/DDBJ whole genome shotgun (WGS) entry which is preliminary data.</text>
</comment>
<dbReference type="GO" id="GO:0006355">
    <property type="term" value="P:regulation of DNA-templated transcription"/>
    <property type="evidence" value="ECO:0007669"/>
    <property type="project" value="InterPro"/>
</dbReference>
<evidence type="ECO:0000256" key="4">
    <source>
        <dbReference type="ARBA" id="ARBA00023125"/>
    </source>
</evidence>
<dbReference type="Proteomes" id="UP000556700">
    <property type="component" value="Unassembled WGS sequence"/>
</dbReference>
<evidence type="ECO:0000256" key="2">
    <source>
        <dbReference type="ARBA" id="ARBA00022840"/>
    </source>
</evidence>
<dbReference type="PANTHER" id="PTHR32071:SF117">
    <property type="entry name" value="PTS-DEPENDENT DIHYDROXYACETONE KINASE OPERON REGULATORY PROTEIN-RELATED"/>
    <property type="match status" value="1"/>
</dbReference>
<dbReference type="CDD" id="cd00009">
    <property type="entry name" value="AAA"/>
    <property type="match status" value="1"/>
</dbReference>
<dbReference type="InterPro" id="IPR025943">
    <property type="entry name" value="Sigma_54_int_dom_ATP-bd_2"/>
</dbReference>